<comment type="caution">
    <text evidence="2">The sequence shown here is derived from an EMBL/GenBank/DDBJ whole genome shotgun (WGS) entry which is preliminary data.</text>
</comment>
<feature type="transmembrane region" description="Helical" evidence="1">
    <location>
        <begin position="6"/>
        <end position="29"/>
    </location>
</feature>
<keyword evidence="1" id="KW-1133">Transmembrane helix</keyword>
<sequence length="71" mass="8285">MFLTFFFFIIIFLLSYCILVLLVLCYQIVHVTFCLRELHLIHSLPSIPMQKGLAPEHCSKLLTDPPEHLLN</sequence>
<evidence type="ECO:0008006" key="3">
    <source>
        <dbReference type="Google" id="ProtNLM"/>
    </source>
</evidence>
<proteinExistence type="predicted"/>
<keyword evidence="1" id="KW-0812">Transmembrane</keyword>
<evidence type="ECO:0000256" key="1">
    <source>
        <dbReference type="SAM" id="Phobius"/>
    </source>
</evidence>
<dbReference type="AlphaFoldDB" id="A0A396J783"/>
<organism evidence="2">
    <name type="scientific">Medicago truncatula</name>
    <name type="common">Barrel medic</name>
    <name type="synonym">Medicago tribuloides</name>
    <dbReference type="NCBI Taxonomy" id="3880"/>
    <lineage>
        <taxon>Eukaryota</taxon>
        <taxon>Viridiplantae</taxon>
        <taxon>Streptophyta</taxon>
        <taxon>Embryophyta</taxon>
        <taxon>Tracheophyta</taxon>
        <taxon>Spermatophyta</taxon>
        <taxon>Magnoliopsida</taxon>
        <taxon>eudicotyledons</taxon>
        <taxon>Gunneridae</taxon>
        <taxon>Pentapetalae</taxon>
        <taxon>rosids</taxon>
        <taxon>fabids</taxon>
        <taxon>Fabales</taxon>
        <taxon>Fabaceae</taxon>
        <taxon>Papilionoideae</taxon>
        <taxon>50 kb inversion clade</taxon>
        <taxon>NPAAA clade</taxon>
        <taxon>Hologalegina</taxon>
        <taxon>IRL clade</taxon>
        <taxon>Trifolieae</taxon>
        <taxon>Medicago</taxon>
    </lineage>
</organism>
<evidence type="ECO:0000313" key="2">
    <source>
        <dbReference type="EMBL" id="RHN71117.1"/>
    </source>
</evidence>
<dbReference type="Gramene" id="rna19762">
    <property type="protein sequence ID" value="RHN71117.1"/>
    <property type="gene ID" value="gene19762"/>
</dbReference>
<keyword evidence="1" id="KW-0472">Membrane</keyword>
<accession>A0A396J783</accession>
<dbReference type="EMBL" id="PSQE01000003">
    <property type="protein sequence ID" value="RHN71117.1"/>
    <property type="molecule type" value="Genomic_DNA"/>
</dbReference>
<protein>
    <recommendedName>
        <fullName evidence="3">Transmembrane protein</fullName>
    </recommendedName>
</protein>
<reference evidence="2" key="1">
    <citation type="journal article" date="2018" name="Nat. Plants">
        <title>Whole-genome landscape of Medicago truncatula symbiotic genes.</title>
        <authorList>
            <person name="Pecrix Y."/>
            <person name="Gamas P."/>
            <person name="Carrere S."/>
        </authorList>
    </citation>
    <scope>NUCLEOTIDE SEQUENCE</scope>
    <source>
        <tissue evidence="2">Leaves</tissue>
    </source>
</reference>
<gene>
    <name evidence="2" type="ORF">MtrunA17_Chr3g0142741</name>
</gene>
<dbReference type="Proteomes" id="UP000265566">
    <property type="component" value="Chromosome 3"/>
</dbReference>
<name>A0A396J783_MEDTR</name>